<dbReference type="Proteomes" id="UP000278715">
    <property type="component" value="Chromosome"/>
</dbReference>
<dbReference type="Proteomes" id="UP000076770">
    <property type="component" value="Chromosome i"/>
</dbReference>
<evidence type="ECO:0000313" key="32">
    <source>
        <dbReference type="Proteomes" id="UP000594632"/>
    </source>
</evidence>
<dbReference type="EMBL" id="CP033241">
    <property type="protein sequence ID" value="AZF83458.1"/>
    <property type="molecule type" value="Genomic_DNA"/>
</dbReference>
<dbReference type="EMBL" id="CP033240">
    <property type="protein sequence ID" value="AZF80818.1"/>
    <property type="molecule type" value="Genomic_DNA"/>
</dbReference>
<organism evidence="11 23">
    <name type="scientific">Saccharolobus solfataricus</name>
    <name type="common">Sulfolobus solfataricus</name>
    <dbReference type="NCBI Taxonomy" id="2287"/>
    <lineage>
        <taxon>Archaea</taxon>
        <taxon>Thermoproteota</taxon>
        <taxon>Thermoprotei</taxon>
        <taxon>Sulfolobales</taxon>
        <taxon>Sulfolobaceae</taxon>
        <taxon>Saccharolobus</taxon>
    </lineage>
</organism>
<dbReference type="EMBL" id="CP011055">
    <property type="protein sequence ID" value="AKA73274.1"/>
    <property type="molecule type" value="Genomic_DNA"/>
</dbReference>
<dbReference type="RefSeq" id="WP_010924147.1">
    <property type="nucleotide sequence ID" value="NZ_CP011055.2"/>
</dbReference>
<dbReference type="Proteomes" id="UP000275843">
    <property type="component" value="Chromosome"/>
</dbReference>
<dbReference type="EMBL" id="CP011056">
    <property type="protein sequence ID" value="AKA75973.1"/>
    <property type="molecule type" value="Genomic_DNA"/>
</dbReference>
<dbReference type="GeneID" id="44128868"/>
<reference evidence="24" key="2">
    <citation type="submission" date="2016-04" db="EMBL/GenBank/DDBJ databases">
        <authorList>
            <person name="Shah S.A."/>
            <person name="Garrett R.A."/>
        </authorList>
    </citation>
    <scope>NUCLEOTIDE SEQUENCE [LARGE SCALE GENOMIC DNA]</scope>
    <source>
        <strain evidence="24">ATCC 35091 / DSM 1616 / JCM 8930 / NBRC 15331 / P1</strain>
    </source>
</reference>
<gene>
    <name evidence="19" type="ORF">HFC64_10995</name>
    <name evidence="20" type="ORF">SSOP1_3240</name>
    <name evidence="11" type="ORF">SULA_0923</name>
    <name evidence="9" type="ORF">SULB_0925</name>
    <name evidence="10" type="ORF">SULC_0924</name>
    <name evidence="12" type="ORF">SULG_04520</name>
    <name evidence="13" type="ORF">SULH_04520</name>
    <name evidence="14" type="ORF">SULI_04520</name>
    <name evidence="15" type="ORF">SULM_04520</name>
    <name evidence="16" type="ORF">SULN_04520</name>
    <name evidence="17" type="ORF">SULO_04530</name>
    <name evidence="18" type="ORF">SULZ_04765</name>
</gene>
<dbReference type="Proteomes" id="UP000033057">
    <property type="component" value="Chromosome"/>
</dbReference>
<dbReference type="EC" id="1.6.5.9" evidence="2"/>
<dbReference type="EMBL" id="CP033236">
    <property type="protein sequence ID" value="AZF70360.1"/>
    <property type="molecule type" value="Genomic_DNA"/>
</dbReference>
<evidence type="ECO:0000313" key="31">
    <source>
        <dbReference type="Proteomes" id="UP000282269"/>
    </source>
</evidence>
<protein>
    <recommendedName>
        <fullName evidence="2">NADH:ubiquinone reductase (non-electrogenic)</fullName>
        <ecNumber evidence="2">1.6.5.9</ecNumber>
    </recommendedName>
</protein>
<keyword evidence="3" id="KW-0285">Flavoprotein</keyword>
<evidence type="ECO:0000313" key="19">
    <source>
        <dbReference type="EMBL" id="QPG50254.1"/>
    </source>
</evidence>
<dbReference type="EMBL" id="CP033239">
    <property type="protein sequence ID" value="AZF78212.1"/>
    <property type="molecule type" value="Genomic_DNA"/>
</dbReference>
<dbReference type="OrthoDB" id="38899at2157"/>
<evidence type="ECO:0000256" key="7">
    <source>
        <dbReference type="ARBA" id="ARBA00047599"/>
    </source>
</evidence>
<dbReference type="PANTHER" id="PTHR43706">
    <property type="entry name" value="NADH DEHYDROGENASE"/>
    <property type="match status" value="1"/>
</dbReference>
<evidence type="ECO:0000313" key="11">
    <source>
        <dbReference type="EMBL" id="AKA78666.1"/>
    </source>
</evidence>
<dbReference type="Proteomes" id="UP000269431">
    <property type="component" value="Chromosome"/>
</dbReference>
<evidence type="ECO:0000313" key="30">
    <source>
        <dbReference type="Proteomes" id="UP000278715"/>
    </source>
</evidence>
<dbReference type="Proteomes" id="UP000594632">
    <property type="component" value="Chromosome"/>
</dbReference>
<dbReference type="PANTHER" id="PTHR43706:SF47">
    <property type="entry name" value="EXTERNAL NADH-UBIQUINONE OXIDOREDUCTASE 1, MITOCHONDRIAL-RELATED"/>
    <property type="match status" value="1"/>
</dbReference>
<dbReference type="Proteomes" id="UP000273443">
    <property type="component" value="Chromosome"/>
</dbReference>
<dbReference type="Proteomes" id="UP000273194">
    <property type="component" value="Chromosome"/>
</dbReference>
<reference evidence="25 26" key="4">
    <citation type="journal article" date="2018" name="Proc. Natl. Acad. Sci. U.S.A.">
        <title>Nonmutational mechanism of inheritance in the Archaeon Sulfolobus solfataricus.</title>
        <authorList>
            <person name="Payne S."/>
            <person name="McCarthy S."/>
            <person name="Johnson T."/>
            <person name="North E."/>
            <person name="Blum P."/>
        </authorList>
    </citation>
    <scope>NUCLEOTIDE SEQUENCE [LARGE SCALE GENOMIC DNA]</scope>
    <source>
        <strain evidence="13 25">SARC-H</strain>
        <strain evidence="14 29">SARC-I</strain>
        <strain evidence="16 30">SARC-N</strain>
        <strain evidence="17 31">SARC-O</strain>
        <strain evidence="18 26">SUL120</strain>
        <strain evidence="12 27">SULG</strain>
        <strain evidence="15 28">SULM</strain>
    </source>
</reference>
<proteinExistence type="inferred from homology"/>
<comment type="similarity">
    <text evidence="1">Belongs to the NADH dehydrogenase family.</text>
</comment>
<reference evidence="20" key="3">
    <citation type="submission" date="2016-04" db="EMBL/GenBank/DDBJ databases">
        <authorList>
            <person name="Evans L.H."/>
            <person name="Alamgir A."/>
            <person name="Owens N."/>
            <person name="Weber N.D."/>
            <person name="Virtaneva K."/>
            <person name="Barbian K."/>
            <person name="Babar A."/>
            <person name="Rosenke K."/>
        </authorList>
    </citation>
    <scope>NUCLEOTIDE SEQUENCE</scope>
    <source>
        <strain evidence="20">P1</strain>
    </source>
</reference>
<dbReference type="GO" id="GO:0050136">
    <property type="term" value="F:NADH dehydrogenase (quinone) (non-electrogenic) activity"/>
    <property type="evidence" value="ECO:0007669"/>
    <property type="project" value="UniProtKB-EC"/>
</dbReference>
<evidence type="ECO:0000313" key="16">
    <source>
        <dbReference type="EMBL" id="AZF78212.1"/>
    </source>
</evidence>
<evidence type="ECO:0000256" key="4">
    <source>
        <dbReference type="ARBA" id="ARBA00022827"/>
    </source>
</evidence>
<feature type="domain" description="FAD/NAD(P)-binding" evidence="8">
    <location>
        <begin position="5"/>
        <end position="271"/>
    </location>
</feature>
<evidence type="ECO:0000313" key="27">
    <source>
        <dbReference type="Proteomes" id="UP000273194"/>
    </source>
</evidence>
<reference evidence="21 22" key="1">
    <citation type="journal article" date="2015" name="Genome Announc.">
        <title>Complete Genome Sequence of Sulfolobus solfataricus Strain 98/2 and Evolved Derivatives.</title>
        <authorList>
            <person name="McCarthy S."/>
            <person name="Gradnigo J."/>
            <person name="Johnson T."/>
            <person name="Payne S."/>
            <person name="Lipzen A."/>
            <person name="Martin J."/>
            <person name="Schackwitz W."/>
            <person name="Moriyama E."/>
            <person name="Blum P."/>
        </authorList>
    </citation>
    <scope>NUCLEOTIDE SEQUENCE [LARGE SCALE GENOMIC DNA]</scope>
    <source>
        <strain evidence="21">98/2 SULC</strain>
        <strain evidence="9">SARC-B</strain>
        <strain evidence="10">SARC-C</strain>
        <strain evidence="11 23">SULA</strain>
        <strain evidence="22">SULB</strain>
    </source>
</reference>
<dbReference type="EMBL" id="LT549890">
    <property type="protein sequence ID" value="SAI86794.1"/>
    <property type="molecule type" value="Genomic_DNA"/>
</dbReference>
<name>A0A0E3GW92_SACSO</name>
<dbReference type="EMBL" id="CP033235">
    <property type="protein sequence ID" value="AZF67740.1"/>
    <property type="molecule type" value="Genomic_DNA"/>
</dbReference>
<reference evidence="19 32" key="6">
    <citation type="journal article" date="2020" name="Nat. Commun.">
        <title>The structures of two archaeal type IV pili illuminate evolutionary relationships.</title>
        <authorList>
            <person name="Wang F."/>
            <person name="Baquero D.P."/>
            <person name="Su Z."/>
            <person name="Beltran L.C."/>
            <person name="Prangishvili D."/>
            <person name="Krupovic M."/>
            <person name="Egelman E.H."/>
        </authorList>
    </citation>
    <scope>NUCLEOTIDE SEQUENCE [LARGE SCALE GENOMIC DNA]</scope>
    <source>
        <strain evidence="19 32">POZ149</strain>
    </source>
</reference>
<evidence type="ECO:0000313" key="10">
    <source>
        <dbReference type="EMBL" id="AKA75973.1"/>
    </source>
</evidence>
<evidence type="ECO:0000313" key="25">
    <source>
        <dbReference type="Proteomes" id="UP000267993"/>
    </source>
</evidence>
<evidence type="ECO:0000313" key="13">
    <source>
        <dbReference type="EMBL" id="AZF70360.1"/>
    </source>
</evidence>
<evidence type="ECO:0000313" key="17">
    <source>
        <dbReference type="EMBL" id="AZF80818.1"/>
    </source>
</evidence>
<evidence type="ECO:0000259" key="8">
    <source>
        <dbReference type="Pfam" id="PF07992"/>
    </source>
</evidence>
<dbReference type="KEGG" id="ssoa:SULA_0923"/>
<dbReference type="Gene3D" id="3.50.50.100">
    <property type="match status" value="1"/>
</dbReference>
<keyword evidence="6" id="KW-0520">NAD</keyword>
<dbReference type="AlphaFoldDB" id="A0A0E3GW92"/>
<evidence type="ECO:0000313" key="9">
    <source>
        <dbReference type="EMBL" id="AKA73274.1"/>
    </source>
</evidence>
<evidence type="ECO:0000256" key="3">
    <source>
        <dbReference type="ARBA" id="ARBA00022630"/>
    </source>
</evidence>
<dbReference type="EMBL" id="CP033238">
    <property type="protein sequence ID" value="AZF75604.1"/>
    <property type="molecule type" value="Genomic_DNA"/>
</dbReference>
<dbReference type="EMBL" id="CP011057">
    <property type="protein sequence ID" value="AKA78666.1"/>
    <property type="molecule type" value="Genomic_DNA"/>
</dbReference>
<evidence type="ECO:0000313" key="15">
    <source>
        <dbReference type="EMBL" id="AZF75604.1"/>
    </source>
</evidence>
<dbReference type="Proteomes" id="UP000033085">
    <property type="component" value="Chromosome"/>
</dbReference>
<dbReference type="EMBL" id="CP033237">
    <property type="protein sequence ID" value="AZF72980.1"/>
    <property type="molecule type" value="Genomic_DNA"/>
</dbReference>
<evidence type="ECO:0000256" key="6">
    <source>
        <dbReference type="ARBA" id="ARBA00023027"/>
    </source>
</evidence>
<dbReference type="Proteomes" id="UP000033106">
    <property type="component" value="Chromosome"/>
</dbReference>
<evidence type="ECO:0000313" key="28">
    <source>
        <dbReference type="Proteomes" id="UP000273443"/>
    </source>
</evidence>
<keyword evidence="5" id="KW-0560">Oxidoreductase</keyword>
<dbReference type="SUPFAM" id="SSF51905">
    <property type="entry name" value="FAD/NAD(P)-binding domain"/>
    <property type="match status" value="1"/>
</dbReference>
<evidence type="ECO:0000313" key="12">
    <source>
        <dbReference type="EMBL" id="AZF67740.1"/>
    </source>
</evidence>
<dbReference type="PATRIC" id="fig|2287.6.peg.979"/>
<dbReference type="InterPro" id="IPR023753">
    <property type="entry name" value="FAD/NAD-binding_dom"/>
</dbReference>
<dbReference type="KEGG" id="ssol:SULB_0925"/>
<evidence type="ECO:0000256" key="2">
    <source>
        <dbReference type="ARBA" id="ARBA00012637"/>
    </source>
</evidence>
<dbReference type="InterPro" id="IPR045024">
    <property type="entry name" value="NDH-2"/>
</dbReference>
<comment type="catalytic activity">
    <reaction evidence="7">
        <text>a quinone + NADH + H(+) = a quinol + NAD(+)</text>
        <dbReference type="Rhea" id="RHEA:46160"/>
        <dbReference type="ChEBI" id="CHEBI:15378"/>
        <dbReference type="ChEBI" id="CHEBI:24646"/>
        <dbReference type="ChEBI" id="CHEBI:57540"/>
        <dbReference type="ChEBI" id="CHEBI:57945"/>
        <dbReference type="ChEBI" id="CHEBI:132124"/>
        <dbReference type="EC" id="1.6.5.9"/>
    </reaction>
</comment>
<dbReference type="PRINTS" id="PR00368">
    <property type="entry name" value="FADPNR"/>
</dbReference>
<dbReference type="Proteomes" id="UP000282269">
    <property type="component" value="Chromosome"/>
</dbReference>
<evidence type="ECO:0000256" key="1">
    <source>
        <dbReference type="ARBA" id="ARBA00005272"/>
    </source>
</evidence>
<evidence type="ECO:0000313" key="29">
    <source>
        <dbReference type="Proteomes" id="UP000275843"/>
    </source>
</evidence>
<evidence type="ECO:0000313" key="20">
    <source>
        <dbReference type="EMBL" id="SAI86794.1"/>
    </source>
</evidence>
<evidence type="ECO:0000313" key="18">
    <source>
        <dbReference type="EMBL" id="AZF83458.1"/>
    </source>
</evidence>
<reference evidence="11" key="5">
    <citation type="submission" date="2018-10" db="EMBL/GenBank/DDBJ databases">
        <authorList>
            <person name="McCarthy S."/>
            <person name="Gradnigo J."/>
            <person name="Johnson T."/>
            <person name="Payne S."/>
            <person name="Lipzen A."/>
            <person name="Schackwitz W."/>
            <person name="Martin J."/>
            <person name="Moriyama E."/>
            <person name="Blum P."/>
        </authorList>
    </citation>
    <scope>NUCLEOTIDE SEQUENCE</scope>
    <source>
        <strain evidence="9">SARC-B</strain>
        <strain evidence="10">SARC-C</strain>
        <strain evidence="11">SULA</strain>
    </source>
</reference>
<sequence length="350" mass="38523">MQGERVVILGGGFAGIAAKLVYPNAILVDEKDFMVVTPRLVEVIEKNLPLSYALIHRKVDVKAKILKVDFKEKKVITTNGEIKFDKLIIALGYEQDLSKIKGAENYGIGFTLENIEKIKSFKEGSVVTILGGGALGVELAGALRKRGHIVNLVEAESRLLPYLVSDFSREVQRVLENQGVNVILSAKVEEVNQNEVVTTQGRIRSDYVIFSAGFSGPKIIKEMALSNKNNRMLVDRYLRSIDYDFVYGAGDCANFKDGFIPQSAQVSLQAGEVAMNNAIKDEKVEFKPVQRAIVLKIGEDYIGLIKNTVISGPIASFIKSFAISSLEGKVKKVNRLILAVFTRGVTSAYF</sequence>
<evidence type="ECO:0000313" key="21">
    <source>
        <dbReference type="Proteomes" id="UP000033057"/>
    </source>
</evidence>
<evidence type="ECO:0000313" key="14">
    <source>
        <dbReference type="EMBL" id="AZF72980.1"/>
    </source>
</evidence>
<dbReference type="OMA" id="YRMSCQA"/>
<dbReference type="Proteomes" id="UP000267993">
    <property type="component" value="Chromosome"/>
</dbReference>
<dbReference type="EMBL" id="CP050869">
    <property type="protein sequence ID" value="QPG50254.1"/>
    <property type="molecule type" value="Genomic_DNA"/>
</dbReference>
<evidence type="ECO:0000313" key="26">
    <source>
        <dbReference type="Proteomes" id="UP000269431"/>
    </source>
</evidence>
<accession>A0A0E3GW92</accession>
<evidence type="ECO:0000313" key="22">
    <source>
        <dbReference type="Proteomes" id="UP000033085"/>
    </source>
</evidence>
<dbReference type="Pfam" id="PF07992">
    <property type="entry name" value="Pyr_redox_2"/>
    <property type="match status" value="1"/>
</dbReference>
<dbReference type="InterPro" id="IPR036188">
    <property type="entry name" value="FAD/NAD-bd_sf"/>
</dbReference>
<evidence type="ECO:0000256" key="5">
    <source>
        <dbReference type="ARBA" id="ARBA00023002"/>
    </source>
</evidence>
<dbReference type="GeneID" id="1453168"/>
<evidence type="ECO:0000313" key="24">
    <source>
        <dbReference type="Proteomes" id="UP000076770"/>
    </source>
</evidence>
<keyword evidence="4" id="KW-0274">FAD</keyword>
<evidence type="ECO:0000313" key="23">
    <source>
        <dbReference type="Proteomes" id="UP000033106"/>
    </source>
</evidence>
<dbReference type="KEGG" id="ssof:SULC_0924"/>